<keyword evidence="3" id="KW-1185">Reference proteome</keyword>
<organism evidence="2 3">
    <name type="scientific">Gossypium stocksii</name>
    <dbReference type="NCBI Taxonomy" id="47602"/>
    <lineage>
        <taxon>Eukaryota</taxon>
        <taxon>Viridiplantae</taxon>
        <taxon>Streptophyta</taxon>
        <taxon>Embryophyta</taxon>
        <taxon>Tracheophyta</taxon>
        <taxon>Spermatophyta</taxon>
        <taxon>Magnoliopsida</taxon>
        <taxon>eudicotyledons</taxon>
        <taxon>Gunneridae</taxon>
        <taxon>Pentapetalae</taxon>
        <taxon>rosids</taxon>
        <taxon>malvids</taxon>
        <taxon>Malvales</taxon>
        <taxon>Malvaceae</taxon>
        <taxon>Malvoideae</taxon>
        <taxon>Gossypium</taxon>
    </lineage>
</organism>
<accession>A0A9D4A3Q6</accession>
<comment type="caution">
    <text evidence="2">The sequence shown here is derived from an EMBL/GenBank/DDBJ whole genome shotgun (WGS) entry which is preliminary data.</text>
</comment>
<sequence length="72" mass="8013">MNPADKIDRRHSGTATAEGWSGEGDGNGERRRQRKQQLDRNDDSVLMEERAGDRVAAGVETAVHCQRLVSYT</sequence>
<feature type="compositionally biased region" description="Basic and acidic residues" evidence="1">
    <location>
        <begin position="36"/>
        <end position="47"/>
    </location>
</feature>
<feature type="region of interest" description="Disordered" evidence="1">
    <location>
        <begin position="1"/>
        <end position="47"/>
    </location>
</feature>
<dbReference type="Proteomes" id="UP000828251">
    <property type="component" value="Unassembled WGS sequence"/>
</dbReference>
<gene>
    <name evidence="2" type="ORF">J1N35_023483</name>
</gene>
<reference evidence="2 3" key="1">
    <citation type="journal article" date="2021" name="Plant Biotechnol. J.">
        <title>Multi-omics assisted identification of the key and species-specific regulatory components of drought-tolerant mechanisms in Gossypium stocksii.</title>
        <authorList>
            <person name="Yu D."/>
            <person name="Ke L."/>
            <person name="Zhang D."/>
            <person name="Wu Y."/>
            <person name="Sun Y."/>
            <person name="Mei J."/>
            <person name="Sun J."/>
            <person name="Sun Y."/>
        </authorList>
    </citation>
    <scope>NUCLEOTIDE SEQUENCE [LARGE SCALE GENOMIC DNA]</scope>
    <source>
        <strain evidence="3">cv. E1</strain>
        <tissue evidence="2">Leaf</tissue>
    </source>
</reference>
<dbReference type="AlphaFoldDB" id="A0A9D4A3Q6"/>
<feature type="compositionally biased region" description="Basic and acidic residues" evidence="1">
    <location>
        <begin position="1"/>
        <end position="11"/>
    </location>
</feature>
<evidence type="ECO:0000256" key="1">
    <source>
        <dbReference type="SAM" id="MobiDB-lite"/>
    </source>
</evidence>
<dbReference type="EMBL" id="JAIQCV010000007">
    <property type="protein sequence ID" value="KAH1083722.1"/>
    <property type="molecule type" value="Genomic_DNA"/>
</dbReference>
<proteinExistence type="predicted"/>
<protein>
    <submittedName>
        <fullName evidence="2">Uncharacterized protein</fullName>
    </submittedName>
</protein>
<evidence type="ECO:0000313" key="3">
    <source>
        <dbReference type="Proteomes" id="UP000828251"/>
    </source>
</evidence>
<name>A0A9D4A3Q6_9ROSI</name>
<evidence type="ECO:0000313" key="2">
    <source>
        <dbReference type="EMBL" id="KAH1083722.1"/>
    </source>
</evidence>